<dbReference type="Gene3D" id="3.40.190.170">
    <property type="entry name" value="Bacterial extracellular solute-binding protein, family 7"/>
    <property type="match status" value="1"/>
</dbReference>
<dbReference type="Pfam" id="PF03480">
    <property type="entry name" value="DctP"/>
    <property type="match status" value="1"/>
</dbReference>
<evidence type="ECO:0000256" key="1">
    <source>
        <dbReference type="ARBA" id="ARBA00004196"/>
    </source>
</evidence>
<evidence type="ECO:0000256" key="4">
    <source>
        <dbReference type="ARBA" id="ARBA00022729"/>
    </source>
</evidence>
<keyword evidence="3" id="KW-0813">Transport</keyword>
<dbReference type="GO" id="GO:0055085">
    <property type="term" value="P:transmembrane transport"/>
    <property type="evidence" value="ECO:0007669"/>
    <property type="project" value="InterPro"/>
</dbReference>
<sequence length="324" mass="36083">MKARFFRLSIALCLAVMLFPGAALAKVTLKLGHTGAPNHHYNLTCEQFVEAVKKKSNGEIEIKIFPSDQLGNQRQLVEGAQLGTVDMVLTSDSQISSFVDVFGALNLPFLFRDINHVAKAMDGDVGAFFAKEAEKKGLVIIGYWENGFRHVSNSKRPINKLEDLKGLKLRTPNSQVTLESFKALGALPTPMSFGEIYSALQLGTVDGQENPIAHILTQKWYEVQKYFSLTGHQHNVEPLCMSKVIFDGLKPEYRTILLETGKEYAAVSRKMVTDDEAKQLEELKTKIAVNSVEDMKPFLDACKPVYDDARKKYGAIVDQILAIQ</sequence>
<feature type="signal peptide" evidence="5">
    <location>
        <begin position="1"/>
        <end position="25"/>
    </location>
</feature>
<dbReference type="InterPro" id="IPR038404">
    <property type="entry name" value="TRAP_DctP_sf"/>
</dbReference>
<evidence type="ECO:0000313" key="6">
    <source>
        <dbReference type="EMBL" id="SBV97230.1"/>
    </source>
</evidence>
<dbReference type="EMBL" id="FLUQ01000001">
    <property type="protein sequence ID" value="SBV97230.1"/>
    <property type="molecule type" value="Genomic_DNA"/>
</dbReference>
<protein>
    <submittedName>
        <fullName evidence="6">Tripartite ATP-independent periplasmic transporter solute receptor, DctP family</fullName>
    </submittedName>
</protein>
<dbReference type="InterPro" id="IPR004682">
    <property type="entry name" value="TRAP_DctP"/>
</dbReference>
<proteinExistence type="inferred from homology"/>
<gene>
    <name evidence="6" type="ORF">KL86DPRO_11181</name>
</gene>
<dbReference type="NCBIfam" id="NF037995">
    <property type="entry name" value="TRAP_S1"/>
    <property type="match status" value="1"/>
</dbReference>
<reference evidence="6" key="1">
    <citation type="submission" date="2016-04" db="EMBL/GenBank/DDBJ databases">
        <authorList>
            <person name="Evans L.H."/>
            <person name="Alamgir A."/>
            <person name="Owens N."/>
            <person name="Weber N.D."/>
            <person name="Virtaneva K."/>
            <person name="Barbian K."/>
            <person name="Babar A."/>
            <person name="Rosenke K."/>
        </authorList>
    </citation>
    <scope>NUCLEOTIDE SEQUENCE</scope>
    <source>
        <strain evidence="6">86</strain>
    </source>
</reference>
<dbReference type="CDD" id="cd13603">
    <property type="entry name" value="PBP2_TRAP_Siap_TeaA_like"/>
    <property type="match status" value="1"/>
</dbReference>
<keyword evidence="4 5" id="KW-0732">Signal</keyword>
<evidence type="ECO:0000256" key="5">
    <source>
        <dbReference type="SAM" id="SignalP"/>
    </source>
</evidence>
<evidence type="ECO:0000256" key="3">
    <source>
        <dbReference type="ARBA" id="ARBA00022448"/>
    </source>
</evidence>
<organism evidence="6">
    <name type="scientific">uncultured delta proteobacterium</name>
    <dbReference type="NCBI Taxonomy" id="34034"/>
    <lineage>
        <taxon>Bacteria</taxon>
        <taxon>Deltaproteobacteria</taxon>
        <taxon>environmental samples</taxon>
    </lineage>
</organism>
<feature type="chain" id="PRO_5012532859" evidence="5">
    <location>
        <begin position="26"/>
        <end position="324"/>
    </location>
</feature>
<dbReference type="NCBIfam" id="TIGR00787">
    <property type="entry name" value="dctP"/>
    <property type="match status" value="1"/>
</dbReference>
<dbReference type="AlphaFoldDB" id="A0A212JCR1"/>
<dbReference type="GO" id="GO:0030288">
    <property type="term" value="C:outer membrane-bounded periplasmic space"/>
    <property type="evidence" value="ECO:0007669"/>
    <property type="project" value="InterPro"/>
</dbReference>
<dbReference type="PANTHER" id="PTHR33376:SF4">
    <property type="entry name" value="SIALIC ACID-BINDING PERIPLASMIC PROTEIN SIAP"/>
    <property type="match status" value="1"/>
</dbReference>
<evidence type="ECO:0000256" key="2">
    <source>
        <dbReference type="ARBA" id="ARBA00009023"/>
    </source>
</evidence>
<keyword evidence="6" id="KW-0675">Receptor</keyword>
<dbReference type="PANTHER" id="PTHR33376">
    <property type="match status" value="1"/>
</dbReference>
<comment type="subcellular location">
    <subcellularLocation>
        <location evidence="1">Cell envelope</location>
    </subcellularLocation>
</comment>
<comment type="similarity">
    <text evidence="2">Belongs to the bacterial solute-binding protein 7 family.</text>
</comment>
<name>A0A212JCR1_9DELT</name>
<dbReference type="PIRSF" id="PIRSF006470">
    <property type="entry name" value="DctB"/>
    <property type="match status" value="1"/>
</dbReference>
<accession>A0A212JCR1</accession>
<dbReference type="InterPro" id="IPR018389">
    <property type="entry name" value="DctP_fam"/>
</dbReference>